<feature type="domain" description="Methyltransferase" evidence="1">
    <location>
        <begin position="43"/>
        <end position="116"/>
    </location>
</feature>
<reference evidence="2 3" key="1">
    <citation type="submission" date="2013-01" db="EMBL/GenBank/DDBJ databases">
        <authorList>
            <person name="Harkins D.M."/>
            <person name="Durkin A.S."/>
            <person name="Brinkac L.M."/>
            <person name="Haft D.H."/>
            <person name="Selengut J.D."/>
            <person name="Sanka R."/>
            <person name="DePew J."/>
            <person name="Purushe J."/>
            <person name="Tulsiani S.M."/>
            <person name="Graham G.C."/>
            <person name="Burns M.-A."/>
            <person name="Dohnt M.F."/>
            <person name="Smythe L.D."/>
            <person name="McKay D.B."/>
            <person name="Craig S.B."/>
            <person name="Vinetz J.M."/>
            <person name="Sutton G.G."/>
            <person name="Nierman W.C."/>
            <person name="Fouts D.E."/>
        </authorList>
    </citation>
    <scope>NUCLEOTIDE SEQUENCE [LARGE SCALE GENOMIC DNA]</scope>
    <source>
        <strain evidence="2 3">LT2116</strain>
    </source>
</reference>
<dbReference type="Pfam" id="PF13847">
    <property type="entry name" value="Methyltransf_31"/>
    <property type="match status" value="1"/>
</dbReference>
<evidence type="ECO:0000313" key="2">
    <source>
        <dbReference type="EMBL" id="EMF80389.1"/>
    </source>
</evidence>
<keyword evidence="2" id="KW-0808">Transferase</keyword>
<dbReference type="CDD" id="cd02440">
    <property type="entry name" value="AdoMet_MTases"/>
    <property type="match status" value="1"/>
</dbReference>
<name>M3G360_9LEPT</name>
<organism evidence="2 3">
    <name type="scientific">Leptospira weilii serovar Topaz str. LT2116</name>
    <dbReference type="NCBI Taxonomy" id="1088540"/>
    <lineage>
        <taxon>Bacteria</taxon>
        <taxon>Pseudomonadati</taxon>
        <taxon>Spirochaetota</taxon>
        <taxon>Spirochaetia</taxon>
        <taxon>Leptospirales</taxon>
        <taxon>Leptospiraceae</taxon>
        <taxon>Leptospira</taxon>
    </lineage>
</organism>
<dbReference type="InterPro" id="IPR029063">
    <property type="entry name" value="SAM-dependent_MTases_sf"/>
</dbReference>
<gene>
    <name evidence="2" type="ORF">LEP1GSC188_4632</name>
</gene>
<evidence type="ECO:0000259" key="1">
    <source>
        <dbReference type="Pfam" id="PF13847"/>
    </source>
</evidence>
<dbReference type="Proteomes" id="UP000011770">
    <property type="component" value="Unassembled WGS sequence"/>
</dbReference>
<dbReference type="GO" id="GO:0032259">
    <property type="term" value="P:methylation"/>
    <property type="evidence" value="ECO:0007669"/>
    <property type="project" value="UniProtKB-KW"/>
</dbReference>
<dbReference type="AlphaFoldDB" id="M3G360"/>
<protein>
    <submittedName>
        <fullName evidence="2">Methyltransferase domain protein</fullName>
    </submittedName>
</protein>
<dbReference type="GO" id="GO:0008168">
    <property type="term" value="F:methyltransferase activity"/>
    <property type="evidence" value="ECO:0007669"/>
    <property type="project" value="UniProtKB-KW"/>
</dbReference>
<dbReference type="InterPro" id="IPR025714">
    <property type="entry name" value="Methyltranfer_dom"/>
</dbReference>
<evidence type="ECO:0000313" key="3">
    <source>
        <dbReference type="Proteomes" id="UP000011770"/>
    </source>
</evidence>
<dbReference type="EMBL" id="AHOR02000057">
    <property type="protein sequence ID" value="EMF80389.1"/>
    <property type="molecule type" value="Genomic_DNA"/>
</dbReference>
<dbReference type="Gene3D" id="3.40.50.150">
    <property type="entry name" value="Vaccinia Virus protein VP39"/>
    <property type="match status" value="1"/>
</dbReference>
<dbReference type="SUPFAM" id="SSF53335">
    <property type="entry name" value="S-adenosyl-L-methionine-dependent methyltransferases"/>
    <property type="match status" value="1"/>
</dbReference>
<proteinExistence type="predicted"/>
<sequence>MIERYSKRLDQLGHDVRTLGWGSLEQQRHRFMQTLCCKNFANDKSILDIGCGFGDYLAYLIEKNIPFKNYKGIDINPDLIDQCIKIWKGRNFHASFRVENITEGGQKKSIADIGIMLGLLNLNHYGKIDNYNYSFNLIRNAFSLVSETLIVDFLSSKLTPQYPKEEFVFYHDPSAILEFVLSLTSNVVLKHDYAPIPQKEFMLFLYK</sequence>
<accession>M3G360</accession>
<comment type="caution">
    <text evidence="2">The sequence shown here is derived from an EMBL/GenBank/DDBJ whole genome shotgun (WGS) entry which is preliminary data.</text>
</comment>
<keyword evidence="2" id="KW-0489">Methyltransferase</keyword>